<keyword evidence="1" id="KW-1133">Transmembrane helix</keyword>
<evidence type="ECO:0000313" key="3">
    <source>
        <dbReference type="Proteomes" id="UP000684084"/>
    </source>
</evidence>
<proteinExistence type="predicted"/>
<organism evidence="2 3">
    <name type="scientific">Rhizophagus irregularis</name>
    <dbReference type="NCBI Taxonomy" id="588596"/>
    <lineage>
        <taxon>Eukaryota</taxon>
        <taxon>Fungi</taxon>
        <taxon>Fungi incertae sedis</taxon>
        <taxon>Mucoromycota</taxon>
        <taxon>Glomeromycotina</taxon>
        <taxon>Glomeromycetes</taxon>
        <taxon>Glomerales</taxon>
        <taxon>Glomeraceae</taxon>
        <taxon>Rhizophagus</taxon>
    </lineage>
</organism>
<dbReference type="Proteomes" id="UP000684084">
    <property type="component" value="Unassembled WGS sequence"/>
</dbReference>
<name>A0A916EHE8_9GLOM</name>
<keyword evidence="1" id="KW-0812">Transmembrane</keyword>
<protein>
    <submittedName>
        <fullName evidence="2">Uncharacterized protein</fullName>
    </submittedName>
</protein>
<sequence length="94" mass="11124">MIFKKKKLCIFKLNEYNFGLYPDLGGKKILKESGSTSIWVKLLNLGMLSLFLTFNWFSNKREFKFLMINNRIMQVKKDTVQFVQLVQLLGKQLK</sequence>
<dbReference type="OrthoDB" id="10566935at2759"/>
<evidence type="ECO:0000313" key="2">
    <source>
        <dbReference type="EMBL" id="CAB5382855.1"/>
    </source>
</evidence>
<reference evidence="2" key="1">
    <citation type="submission" date="2020-05" db="EMBL/GenBank/DDBJ databases">
        <authorList>
            <person name="Rincon C."/>
            <person name="Sanders R I."/>
            <person name="Robbins C."/>
            <person name="Chaturvedi A."/>
        </authorList>
    </citation>
    <scope>NUCLEOTIDE SEQUENCE</scope>
    <source>
        <strain evidence="2">CHB12</strain>
    </source>
</reference>
<dbReference type="EMBL" id="CAGKOT010000047">
    <property type="protein sequence ID" value="CAB5382855.1"/>
    <property type="molecule type" value="Genomic_DNA"/>
</dbReference>
<feature type="transmembrane region" description="Helical" evidence="1">
    <location>
        <begin position="38"/>
        <end position="57"/>
    </location>
</feature>
<dbReference type="AlphaFoldDB" id="A0A916EHE8"/>
<evidence type="ECO:0000256" key="1">
    <source>
        <dbReference type="SAM" id="Phobius"/>
    </source>
</evidence>
<accession>A0A916EHE8</accession>
<comment type="caution">
    <text evidence="2">The sequence shown here is derived from an EMBL/GenBank/DDBJ whole genome shotgun (WGS) entry which is preliminary data.</text>
</comment>
<keyword evidence="1" id="KW-0472">Membrane</keyword>
<gene>
    <name evidence="2" type="ORF">CHRIB12_LOCUS18149</name>
</gene>